<organism evidence="2 3">
    <name type="scientific">Phytohabitans aurantiacus</name>
    <dbReference type="NCBI Taxonomy" id="3016789"/>
    <lineage>
        <taxon>Bacteria</taxon>
        <taxon>Bacillati</taxon>
        <taxon>Actinomycetota</taxon>
        <taxon>Actinomycetes</taxon>
        <taxon>Micromonosporales</taxon>
        <taxon>Micromonosporaceae</taxon>
    </lineage>
</organism>
<dbReference type="PROSITE" id="PS51782">
    <property type="entry name" value="LYSM"/>
    <property type="match status" value="1"/>
</dbReference>
<dbReference type="Gene3D" id="3.10.350.10">
    <property type="entry name" value="LysM domain"/>
    <property type="match status" value="1"/>
</dbReference>
<keyword evidence="3" id="KW-1185">Reference proteome</keyword>
<sequence length="106" mass="11652">MHAVGVRVQVKPRLRLTRRGRFVLFALFLLLSAGVIALGATASRAADPPTETVTTVVRPGDTLWSIAGRHFPDHDPVASVETIRRVNRLDGYGIYAGQELILPHDR</sequence>
<comment type="caution">
    <text evidence="2">The sequence shown here is derived from an EMBL/GenBank/DDBJ whole genome shotgun (WGS) entry which is preliminary data.</text>
</comment>
<dbReference type="EMBL" id="BSDI01000032">
    <property type="protein sequence ID" value="GLI00514.1"/>
    <property type="molecule type" value="Genomic_DNA"/>
</dbReference>
<evidence type="ECO:0000259" key="1">
    <source>
        <dbReference type="PROSITE" id="PS51782"/>
    </source>
</evidence>
<accession>A0ABQ5R140</accession>
<dbReference type="SMART" id="SM00257">
    <property type="entry name" value="LysM"/>
    <property type="match status" value="1"/>
</dbReference>
<protein>
    <recommendedName>
        <fullName evidence="1">LysM domain-containing protein</fullName>
    </recommendedName>
</protein>
<dbReference type="InterPro" id="IPR036779">
    <property type="entry name" value="LysM_dom_sf"/>
</dbReference>
<dbReference type="Proteomes" id="UP001144280">
    <property type="component" value="Unassembled WGS sequence"/>
</dbReference>
<dbReference type="CDD" id="cd00118">
    <property type="entry name" value="LysM"/>
    <property type="match status" value="1"/>
</dbReference>
<dbReference type="Pfam" id="PF01476">
    <property type="entry name" value="LysM"/>
    <property type="match status" value="1"/>
</dbReference>
<dbReference type="InterPro" id="IPR018392">
    <property type="entry name" value="LysM"/>
</dbReference>
<evidence type="ECO:0000313" key="2">
    <source>
        <dbReference type="EMBL" id="GLI00514.1"/>
    </source>
</evidence>
<evidence type="ECO:0000313" key="3">
    <source>
        <dbReference type="Proteomes" id="UP001144280"/>
    </source>
</evidence>
<reference evidence="2" key="1">
    <citation type="submission" date="2022-12" db="EMBL/GenBank/DDBJ databases">
        <title>New Phytohabitans aurantiacus sp. RD004123 nov., an actinomycete isolated from soil.</title>
        <authorList>
            <person name="Triningsih D.W."/>
            <person name="Harunari E."/>
            <person name="Igarashi Y."/>
        </authorList>
    </citation>
    <scope>NUCLEOTIDE SEQUENCE</scope>
    <source>
        <strain evidence="2">RD004123</strain>
    </source>
</reference>
<feature type="domain" description="LysM" evidence="1">
    <location>
        <begin position="53"/>
        <end position="102"/>
    </location>
</feature>
<proteinExistence type="predicted"/>
<gene>
    <name evidence="2" type="ORF">Pa4123_57900</name>
</gene>
<dbReference type="SUPFAM" id="SSF54106">
    <property type="entry name" value="LysM domain"/>
    <property type="match status" value="1"/>
</dbReference>
<name>A0ABQ5R140_9ACTN</name>